<protein>
    <recommendedName>
        <fullName evidence="3">Threonine dehydrogenase</fullName>
    </recommendedName>
</protein>
<name>A0A1G8L2M0_9ACTN</name>
<evidence type="ECO:0000313" key="1">
    <source>
        <dbReference type="EMBL" id="SDI49888.1"/>
    </source>
</evidence>
<reference evidence="1 2" key="1">
    <citation type="submission" date="2016-10" db="EMBL/GenBank/DDBJ databases">
        <authorList>
            <person name="de Groot N.N."/>
        </authorList>
    </citation>
    <scope>NUCLEOTIDE SEQUENCE [LARGE SCALE GENOMIC DNA]</scope>
    <source>
        <strain evidence="1 2">CPCC 201354</strain>
    </source>
</reference>
<gene>
    <name evidence="1" type="ORF">SAMN05421505_1608</name>
</gene>
<organism evidence="1 2">
    <name type="scientific">Sinosporangium album</name>
    <dbReference type="NCBI Taxonomy" id="504805"/>
    <lineage>
        <taxon>Bacteria</taxon>
        <taxon>Bacillati</taxon>
        <taxon>Actinomycetota</taxon>
        <taxon>Actinomycetes</taxon>
        <taxon>Streptosporangiales</taxon>
        <taxon>Streptosporangiaceae</taxon>
        <taxon>Sinosporangium</taxon>
    </lineage>
</organism>
<evidence type="ECO:0008006" key="3">
    <source>
        <dbReference type="Google" id="ProtNLM"/>
    </source>
</evidence>
<accession>A0A1G8L2M0</accession>
<proteinExistence type="predicted"/>
<evidence type="ECO:0000313" key="2">
    <source>
        <dbReference type="Proteomes" id="UP000198923"/>
    </source>
</evidence>
<dbReference type="Proteomes" id="UP000198923">
    <property type="component" value="Unassembled WGS sequence"/>
</dbReference>
<keyword evidence="2" id="KW-1185">Reference proteome</keyword>
<sequence length="295" mass="30705">MPALVPPAYAVPRVEFRDGQARLLPARPAPAGMVRARYSIVSPGTERRHLADSVTAPRMAGYMSLSGDVERGWLLAPVPHGAAWRPTPEMGVAAPPGTSLAAAALARFAQMALLGLDRLPPGTDLRQTVVVGSGPVALGCVLELYRRGCAAITVLTSRPDAPIGHAPGARCVAALPSGGARLVIDATGAPQRAIALLAPGAVLGLLGTPATGEAMPFAAVHRSCWTVVGMHELGSLSSEGYPAAYHTAVTWLRSLPAVLLESWCRILPGEHAEGAYRALARHRLPGPVTIFDWGS</sequence>
<dbReference type="SUPFAM" id="SSF51735">
    <property type="entry name" value="NAD(P)-binding Rossmann-fold domains"/>
    <property type="match status" value="1"/>
</dbReference>
<dbReference type="Gene3D" id="3.40.50.720">
    <property type="entry name" value="NAD(P)-binding Rossmann-like Domain"/>
    <property type="match status" value="1"/>
</dbReference>
<dbReference type="RefSeq" id="WP_093176082.1">
    <property type="nucleotide sequence ID" value="NZ_FNCN01000060.1"/>
</dbReference>
<dbReference type="AlphaFoldDB" id="A0A1G8L2M0"/>
<dbReference type="STRING" id="504805.SAMN05421505_1608"/>
<dbReference type="InterPro" id="IPR036291">
    <property type="entry name" value="NAD(P)-bd_dom_sf"/>
</dbReference>
<dbReference type="OrthoDB" id="4171003at2"/>
<dbReference type="EMBL" id="FNCN01000060">
    <property type="protein sequence ID" value="SDI49888.1"/>
    <property type="molecule type" value="Genomic_DNA"/>
</dbReference>